<keyword evidence="3" id="KW-0159">Chromosome partition</keyword>
<keyword evidence="4" id="KW-0238">DNA-binding</keyword>
<organism evidence="7 8">
    <name type="scientific">Acetilactobacillus jinshanensis</name>
    <dbReference type="NCBI Taxonomy" id="1720083"/>
    <lineage>
        <taxon>Bacteria</taxon>
        <taxon>Bacillati</taxon>
        <taxon>Bacillota</taxon>
        <taxon>Bacilli</taxon>
        <taxon>Lactobacillales</taxon>
        <taxon>Lactobacillaceae</taxon>
        <taxon>Acetilactobacillus</taxon>
    </lineage>
</organism>
<evidence type="ECO:0000256" key="5">
    <source>
        <dbReference type="SAM" id="MobiDB-lite"/>
    </source>
</evidence>
<keyword evidence="8" id="KW-1185">Reference proteome</keyword>
<dbReference type="SUPFAM" id="SSF110849">
    <property type="entry name" value="ParB/Sulfiredoxin"/>
    <property type="match status" value="1"/>
</dbReference>
<comment type="subcellular location">
    <subcellularLocation>
        <location evidence="1">Cytoplasm</location>
        <location evidence="1">Nucleoid</location>
    </subcellularLocation>
</comment>
<sequence length="292" mass="33164">MASNKKGLGRGIAALFGDSSLNTGETVVHIPLSKLVPNPYQPRVRFDRKSLNGLAQSIKEDGVFQPIIVRKSLHHAGQYEILAGERRFRASKIAKKQTIPAIVRNATNEQMMEIAVMENLQREDLTPLEEAKAYNTLMIKLHLTQSQVSKRLGKSRPYIANYLRLLGLPTEVKAMLQNKQLSMGQARALLAVQNKQQLVALAKRAYQKTLTVRQINQLIAKMQPQQKRRRRRYSPRKSPFVRETENQLQDKFGTKVSLHSPRGSHGKGQIKIDYTSQNDLNRILKILNINLD</sequence>
<dbReference type="InterPro" id="IPR036086">
    <property type="entry name" value="ParB/Sulfiredoxin_sf"/>
</dbReference>
<dbReference type="RefSeq" id="WP_133441259.1">
    <property type="nucleotide sequence ID" value="NZ_CP034726.1"/>
</dbReference>
<dbReference type="GO" id="GO:0009295">
    <property type="term" value="C:nucleoid"/>
    <property type="evidence" value="ECO:0007669"/>
    <property type="project" value="UniProtKB-SubCell"/>
</dbReference>
<evidence type="ECO:0000256" key="3">
    <source>
        <dbReference type="ARBA" id="ARBA00022829"/>
    </source>
</evidence>
<evidence type="ECO:0000313" key="7">
    <source>
        <dbReference type="EMBL" id="QBP17714.1"/>
    </source>
</evidence>
<dbReference type="FunFam" id="1.10.10.2830:FF:000001">
    <property type="entry name" value="Chromosome partitioning protein ParB"/>
    <property type="match status" value="1"/>
</dbReference>
<feature type="compositionally biased region" description="Basic residues" evidence="5">
    <location>
        <begin position="226"/>
        <end position="235"/>
    </location>
</feature>
<dbReference type="Gene3D" id="1.10.10.2830">
    <property type="match status" value="1"/>
</dbReference>
<dbReference type="PANTHER" id="PTHR33375:SF1">
    <property type="entry name" value="CHROMOSOME-PARTITIONING PROTEIN PARB-RELATED"/>
    <property type="match status" value="1"/>
</dbReference>
<evidence type="ECO:0000313" key="8">
    <source>
        <dbReference type="Proteomes" id="UP000294321"/>
    </source>
</evidence>
<dbReference type="Gene3D" id="3.90.1530.30">
    <property type="match status" value="1"/>
</dbReference>
<dbReference type="InterPro" id="IPR050336">
    <property type="entry name" value="Chromosome_partition/occlusion"/>
</dbReference>
<dbReference type="Proteomes" id="UP000294321">
    <property type="component" value="Chromosome"/>
</dbReference>
<dbReference type="InterPro" id="IPR004437">
    <property type="entry name" value="ParB/RepB/Spo0J"/>
</dbReference>
<reference evidence="8" key="1">
    <citation type="submission" date="2018-12" db="EMBL/GenBank/DDBJ databases">
        <title>A new species of lactobacillus.</title>
        <authorList>
            <person name="Jian Y."/>
            <person name="Xin L."/>
            <person name="Hong Z.J."/>
            <person name="Ming L.Z."/>
            <person name="Hong X.Z."/>
        </authorList>
    </citation>
    <scope>NUCLEOTIDE SEQUENCE [LARGE SCALE GENOMIC DNA]</scope>
    <source>
        <strain evidence="8">HSLZ-75</strain>
    </source>
</reference>
<name>A0A4P6ZJC8_9LACO</name>
<dbReference type="OrthoDB" id="9802051at2"/>
<evidence type="ECO:0000256" key="2">
    <source>
        <dbReference type="ARBA" id="ARBA00006295"/>
    </source>
</evidence>
<dbReference type="Pfam" id="PF02195">
    <property type="entry name" value="ParB_N"/>
    <property type="match status" value="1"/>
</dbReference>
<dbReference type="GO" id="GO:0045881">
    <property type="term" value="P:positive regulation of sporulation resulting in formation of a cellular spore"/>
    <property type="evidence" value="ECO:0007669"/>
    <property type="project" value="TreeGrafter"/>
</dbReference>
<feature type="domain" description="ParB-like N-terminal" evidence="6">
    <location>
        <begin position="28"/>
        <end position="120"/>
    </location>
</feature>
<dbReference type="GO" id="GO:0005694">
    <property type="term" value="C:chromosome"/>
    <property type="evidence" value="ECO:0007669"/>
    <property type="project" value="TreeGrafter"/>
</dbReference>
<dbReference type="InterPro" id="IPR041468">
    <property type="entry name" value="HTH_ParB/Spo0J"/>
</dbReference>
<dbReference type="InterPro" id="IPR057240">
    <property type="entry name" value="ParB_dimer_C"/>
</dbReference>
<feature type="region of interest" description="Disordered" evidence="5">
    <location>
        <begin position="221"/>
        <end position="270"/>
    </location>
</feature>
<evidence type="ECO:0000256" key="4">
    <source>
        <dbReference type="ARBA" id="ARBA00023125"/>
    </source>
</evidence>
<dbReference type="GO" id="GO:0007059">
    <property type="term" value="P:chromosome segregation"/>
    <property type="evidence" value="ECO:0007669"/>
    <property type="project" value="UniProtKB-KW"/>
</dbReference>
<dbReference type="PANTHER" id="PTHR33375">
    <property type="entry name" value="CHROMOSOME-PARTITIONING PROTEIN PARB-RELATED"/>
    <property type="match status" value="1"/>
</dbReference>
<dbReference type="CDD" id="cd16393">
    <property type="entry name" value="SPO0J_N"/>
    <property type="match status" value="1"/>
</dbReference>
<dbReference type="SMART" id="SM00470">
    <property type="entry name" value="ParB"/>
    <property type="match status" value="1"/>
</dbReference>
<dbReference type="EMBL" id="CP034726">
    <property type="protein sequence ID" value="QBP17714.1"/>
    <property type="molecule type" value="Genomic_DNA"/>
</dbReference>
<dbReference type="InterPro" id="IPR003115">
    <property type="entry name" value="ParB_N"/>
</dbReference>
<proteinExistence type="inferred from homology"/>
<dbReference type="KEGG" id="lji:ELX58_00610"/>
<dbReference type="GO" id="GO:0003677">
    <property type="term" value="F:DNA binding"/>
    <property type="evidence" value="ECO:0007669"/>
    <property type="project" value="UniProtKB-KW"/>
</dbReference>
<dbReference type="FunFam" id="3.90.1530.30:FF:000001">
    <property type="entry name" value="Chromosome partitioning protein ParB"/>
    <property type="match status" value="1"/>
</dbReference>
<protein>
    <submittedName>
        <fullName evidence="7">ParB/RepB/Spo0J family partition protein</fullName>
    </submittedName>
</protein>
<accession>A0A4P6ZJC8</accession>
<dbReference type="SUPFAM" id="SSF109709">
    <property type="entry name" value="KorB DNA-binding domain-like"/>
    <property type="match status" value="1"/>
</dbReference>
<dbReference type="NCBIfam" id="TIGR00180">
    <property type="entry name" value="parB_part"/>
    <property type="match status" value="1"/>
</dbReference>
<evidence type="ECO:0000259" key="6">
    <source>
        <dbReference type="SMART" id="SM00470"/>
    </source>
</evidence>
<dbReference type="Pfam" id="PF17762">
    <property type="entry name" value="HTH_ParB"/>
    <property type="match status" value="1"/>
</dbReference>
<comment type="similarity">
    <text evidence="2">Belongs to the ParB family.</text>
</comment>
<dbReference type="AlphaFoldDB" id="A0A4P6ZJC8"/>
<evidence type="ECO:0000256" key="1">
    <source>
        <dbReference type="ARBA" id="ARBA00004453"/>
    </source>
</evidence>
<gene>
    <name evidence="7" type="ORF">ELX58_00610</name>
</gene>
<dbReference type="Pfam" id="PF23552">
    <property type="entry name" value="ParB_C"/>
    <property type="match status" value="1"/>
</dbReference>